<evidence type="ECO:0000259" key="3">
    <source>
        <dbReference type="PROSITE" id="PS51186"/>
    </source>
</evidence>
<dbReference type="SUPFAM" id="SSF55729">
    <property type="entry name" value="Acyl-CoA N-acyltransferases (Nat)"/>
    <property type="match status" value="1"/>
</dbReference>
<reference evidence="4 5" key="1">
    <citation type="submission" date="2018-06" db="EMBL/GenBank/DDBJ databases">
        <title>Genomic Encyclopedia of Archaeal and Bacterial Type Strains, Phase II (KMG-II): from individual species to whole genera.</title>
        <authorList>
            <person name="Goeker M."/>
        </authorList>
    </citation>
    <scope>NUCLEOTIDE SEQUENCE [LARGE SCALE GENOMIC DNA]</scope>
    <source>
        <strain evidence="4 5">DSM 24525</strain>
    </source>
</reference>
<keyword evidence="5" id="KW-1185">Reference proteome</keyword>
<evidence type="ECO:0000256" key="1">
    <source>
        <dbReference type="ARBA" id="ARBA00022679"/>
    </source>
</evidence>
<keyword evidence="2" id="KW-0012">Acyltransferase</keyword>
<protein>
    <submittedName>
        <fullName evidence="4">Acetyltransferase (GNAT) family protein</fullName>
    </submittedName>
</protein>
<evidence type="ECO:0000313" key="5">
    <source>
        <dbReference type="Proteomes" id="UP000249688"/>
    </source>
</evidence>
<dbReference type="RefSeq" id="WP_111396097.1">
    <property type="nucleotide sequence ID" value="NZ_QKYU01000001.1"/>
</dbReference>
<dbReference type="OrthoDB" id="9787920at2"/>
<keyword evidence="1 4" id="KW-0808">Transferase</keyword>
<dbReference type="InterPro" id="IPR000182">
    <property type="entry name" value="GNAT_dom"/>
</dbReference>
<dbReference type="CDD" id="cd04301">
    <property type="entry name" value="NAT_SF"/>
    <property type="match status" value="1"/>
</dbReference>
<dbReference type="PROSITE" id="PS51186">
    <property type="entry name" value="GNAT"/>
    <property type="match status" value="1"/>
</dbReference>
<proteinExistence type="predicted"/>
<dbReference type="PANTHER" id="PTHR43877">
    <property type="entry name" value="AMINOALKYLPHOSPHONATE N-ACETYLTRANSFERASE-RELATED-RELATED"/>
    <property type="match status" value="1"/>
</dbReference>
<dbReference type="PANTHER" id="PTHR43877:SF2">
    <property type="entry name" value="AMINOALKYLPHOSPHONATE N-ACETYLTRANSFERASE-RELATED"/>
    <property type="match status" value="1"/>
</dbReference>
<dbReference type="Gene3D" id="3.40.630.30">
    <property type="match status" value="1"/>
</dbReference>
<accession>A0A2W7ISH2</accession>
<dbReference type="InterPro" id="IPR050832">
    <property type="entry name" value="Bact_Acetyltransf"/>
</dbReference>
<evidence type="ECO:0000256" key="2">
    <source>
        <dbReference type="ARBA" id="ARBA00023315"/>
    </source>
</evidence>
<dbReference type="Pfam" id="PF00583">
    <property type="entry name" value="Acetyltransf_1"/>
    <property type="match status" value="1"/>
</dbReference>
<comment type="caution">
    <text evidence="4">The sequence shown here is derived from an EMBL/GenBank/DDBJ whole genome shotgun (WGS) entry which is preliminary data.</text>
</comment>
<dbReference type="AlphaFoldDB" id="A0A2W7ISH2"/>
<feature type="domain" description="N-acetyltransferase" evidence="3">
    <location>
        <begin position="1"/>
        <end position="141"/>
    </location>
</feature>
<evidence type="ECO:0000313" key="4">
    <source>
        <dbReference type="EMBL" id="PZW50796.1"/>
    </source>
</evidence>
<dbReference type="InterPro" id="IPR016181">
    <property type="entry name" value="Acyl_CoA_acyltransferase"/>
</dbReference>
<organism evidence="4 5">
    <name type="scientific">Humitalea rosea</name>
    <dbReference type="NCBI Taxonomy" id="990373"/>
    <lineage>
        <taxon>Bacteria</taxon>
        <taxon>Pseudomonadati</taxon>
        <taxon>Pseudomonadota</taxon>
        <taxon>Alphaproteobacteria</taxon>
        <taxon>Acetobacterales</taxon>
        <taxon>Roseomonadaceae</taxon>
        <taxon>Humitalea</taxon>
    </lineage>
</organism>
<sequence length="141" mass="15245">MSLLVIAEEPPDSAADTAIHEGLVAYNGAATGHHTARARLFLTARDAEGRLLGGVKGEVAMDWLYIDRLWLEAEARGQGLGTRLLAAIEDAGRAHGAIGAHLFSSTFQAPGFYIRHGYAEIGRLADRPPGQDRVWLSKRWG</sequence>
<dbReference type="EMBL" id="QKYU01000001">
    <property type="protein sequence ID" value="PZW50796.1"/>
    <property type="molecule type" value="Genomic_DNA"/>
</dbReference>
<dbReference type="GO" id="GO:0016747">
    <property type="term" value="F:acyltransferase activity, transferring groups other than amino-acyl groups"/>
    <property type="evidence" value="ECO:0007669"/>
    <property type="project" value="InterPro"/>
</dbReference>
<dbReference type="Proteomes" id="UP000249688">
    <property type="component" value="Unassembled WGS sequence"/>
</dbReference>
<name>A0A2W7ISH2_9PROT</name>
<gene>
    <name evidence="4" type="ORF">C8P66_1019</name>
</gene>